<accession>A0ABS3FU69</accession>
<dbReference type="EMBL" id="JAFLQW010000330">
    <property type="protein sequence ID" value="MBO0349887.1"/>
    <property type="molecule type" value="Genomic_DNA"/>
</dbReference>
<dbReference type="Pfam" id="PF13432">
    <property type="entry name" value="TPR_16"/>
    <property type="match status" value="1"/>
</dbReference>
<keyword evidence="5" id="KW-1185">Reference proteome</keyword>
<gene>
    <name evidence="4" type="ORF">J0895_12340</name>
</gene>
<dbReference type="RefSeq" id="WP_207088391.1">
    <property type="nucleotide sequence ID" value="NZ_JAFLQW010000330.1"/>
</dbReference>
<dbReference type="SMART" id="SM00028">
    <property type="entry name" value="TPR"/>
    <property type="match status" value="4"/>
</dbReference>
<dbReference type="PANTHER" id="PTHR44858">
    <property type="entry name" value="TETRATRICOPEPTIDE REPEAT PROTEIN 6"/>
    <property type="match status" value="1"/>
</dbReference>
<organism evidence="4 5">
    <name type="scientific">Phormidium pseudopriestleyi FRX01</name>
    <dbReference type="NCBI Taxonomy" id="1759528"/>
    <lineage>
        <taxon>Bacteria</taxon>
        <taxon>Bacillati</taxon>
        <taxon>Cyanobacteriota</taxon>
        <taxon>Cyanophyceae</taxon>
        <taxon>Oscillatoriophycideae</taxon>
        <taxon>Oscillatoriales</taxon>
        <taxon>Oscillatoriaceae</taxon>
        <taxon>Phormidium</taxon>
    </lineage>
</organism>
<dbReference type="Pfam" id="PF13424">
    <property type="entry name" value="TPR_12"/>
    <property type="match status" value="1"/>
</dbReference>
<keyword evidence="2 3" id="KW-0802">TPR repeat</keyword>
<dbReference type="Proteomes" id="UP000664844">
    <property type="component" value="Unassembled WGS sequence"/>
</dbReference>
<dbReference type="InterPro" id="IPR050498">
    <property type="entry name" value="Ycf3"/>
</dbReference>
<proteinExistence type="predicted"/>
<evidence type="ECO:0000256" key="2">
    <source>
        <dbReference type="ARBA" id="ARBA00022803"/>
    </source>
</evidence>
<dbReference type="InterPro" id="IPR019734">
    <property type="entry name" value="TPR_rpt"/>
</dbReference>
<dbReference type="Gene3D" id="1.25.40.10">
    <property type="entry name" value="Tetratricopeptide repeat domain"/>
    <property type="match status" value="1"/>
</dbReference>
<dbReference type="SUPFAM" id="SSF48452">
    <property type="entry name" value="TPR-like"/>
    <property type="match status" value="1"/>
</dbReference>
<evidence type="ECO:0000313" key="4">
    <source>
        <dbReference type="EMBL" id="MBO0349887.1"/>
    </source>
</evidence>
<evidence type="ECO:0000256" key="3">
    <source>
        <dbReference type="PROSITE-ProRule" id="PRU00339"/>
    </source>
</evidence>
<comment type="caution">
    <text evidence="4">The sequence shown here is derived from an EMBL/GenBank/DDBJ whole genome shotgun (WGS) entry which is preliminary data.</text>
</comment>
<feature type="repeat" description="TPR" evidence="3">
    <location>
        <begin position="42"/>
        <end position="75"/>
    </location>
</feature>
<sequence length="195" mass="21333">MIRHFLAFGLAGFVIVTAMPSVSRATEAPVSQSNFPADLKQAEAYNNQGYDLASQGKFIEAVAAFEQAIALYPSYDTAYNNLGITYAQMGNFSAAISAFEQAITLNSSNVEYYNNLGSALGSLGRIAEATNVLTEAIARYPNEPDSHFNLAIAFLNQNQFSEAIASLKTARDLYKIRNNFRAVQQINQILQDLEP</sequence>
<feature type="repeat" description="TPR" evidence="3">
    <location>
        <begin position="110"/>
        <end position="143"/>
    </location>
</feature>
<dbReference type="PROSITE" id="PS50005">
    <property type="entry name" value="TPR"/>
    <property type="match status" value="3"/>
</dbReference>
<evidence type="ECO:0000256" key="1">
    <source>
        <dbReference type="ARBA" id="ARBA00022737"/>
    </source>
</evidence>
<dbReference type="PANTHER" id="PTHR44858:SF1">
    <property type="entry name" value="UDP-N-ACETYLGLUCOSAMINE--PEPTIDE N-ACETYLGLUCOSAMINYLTRANSFERASE SPINDLY-RELATED"/>
    <property type="match status" value="1"/>
</dbReference>
<protein>
    <submittedName>
        <fullName evidence="4">Tetratricopeptide repeat protein</fullName>
    </submittedName>
</protein>
<evidence type="ECO:0000313" key="5">
    <source>
        <dbReference type="Proteomes" id="UP000664844"/>
    </source>
</evidence>
<name>A0ABS3FU69_9CYAN</name>
<feature type="repeat" description="TPR" evidence="3">
    <location>
        <begin position="76"/>
        <end position="109"/>
    </location>
</feature>
<dbReference type="PROSITE" id="PS50293">
    <property type="entry name" value="TPR_REGION"/>
    <property type="match status" value="1"/>
</dbReference>
<dbReference type="InterPro" id="IPR011990">
    <property type="entry name" value="TPR-like_helical_dom_sf"/>
</dbReference>
<keyword evidence="1" id="KW-0677">Repeat</keyword>
<reference evidence="4 5" key="1">
    <citation type="submission" date="2021-03" db="EMBL/GenBank/DDBJ databases">
        <title>Metabolic Capacity of the Antarctic Cyanobacterium Phormidium pseudopriestleyi that Sustains Oxygenic Photosynthesis in the Presence of Hydrogen Sulfide.</title>
        <authorList>
            <person name="Lumian J.E."/>
            <person name="Jungblut A.D."/>
            <person name="Dillon M.L."/>
            <person name="Hawes I."/>
            <person name="Doran P.T."/>
            <person name="Mackey T.J."/>
            <person name="Dick G.J."/>
            <person name="Grettenberger C.L."/>
            <person name="Sumner D.Y."/>
        </authorList>
    </citation>
    <scope>NUCLEOTIDE SEQUENCE [LARGE SCALE GENOMIC DNA]</scope>
    <source>
        <strain evidence="4 5">FRX01</strain>
    </source>
</reference>